<evidence type="ECO:0000259" key="1">
    <source>
        <dbReference type="Pfam" id="PF00724"/>
    </source>
</evidence>
<protein>
    <submittedName>
        <fullName evidence="2">Alkene reductase</fullName>
    </submittedName>
</protein>
<proteinExistence type="predicted"/>
<comment type="caution">
    <text evidence="2">The sequence shown here is derived from an EMBL/GenBank/DDBJ whole genome shotgun (WGS) entry which is preliminary data.</text>
</comment>
<accession>A0ABT1AEE0</accession>
<name>A0ABT1AEE0_9RALS</name>
<dbReference type="RefSeq" id="WP_252675762.1">
    <property type="nucleotide sequence ID" value="NZ_JAMXHT010000001.1"/>
</dbReference>
<sequence>MTSLFQPLPLGSIVAPNRVLMAPMTRGRATRDHVPTAIMAEYYGQRASAGLIIAEATGISQQGLGWPYAPGIWSDEQVAGWKPVTEAVHKAGGRIVVQLWHMGRAVHSSVTGEQPVSASATAAPGMVHTYQGKQSYELARPLNIEEIPGIVADYVRAARNAISAGFDGVQIHAANGYLIDQFLRDGSNHRDDKYGGTIENRIRFLKEVTQAVVETIGADRVSVRLSPNGDSQGVDDSDPATLFKAVAMALQDIGVAFLELREPGPTGTYGSTHVPRQSPLIRQHFSGPLILNSDYDIQKAREDVALGLADGISFGRPFLANPDLPKRLKQGAPLNEPLSETWFSQGSTGYIDYPYLEDAAIGSGN</sequence>
<dbReference type="InterPro" id="IPR001155">
    <property type="entry name" value="OxRdtase_FMN_N"/>
</dbReference>
<dbReference type="CDD" id="cd02933">
    <property type="entry name" value="OYE_like_FMN"/>
    <property type="match status" value="1"/>
</dbReference>
<dbReference type="InterPro" id="IPR013785">
    <property type="entry name" value="Aldolase_TIM"/>
</dbReference>
<reference evidence="2" key="2">
    <citation type="journal article" date="2023" name="Front. Microbiol.">
        <title>Ralstonia chuxiongensis sp. nov., Ralstonia mojiangensis sp. nov., and Ralstonia soli sp. nov., isolated from tobacco fields, are three novel species in the family Burkholderiaceae.</title>
        <authorList>
            <person name="Lu C.H."/>
            <person name="Zhang Y.Y."/>
            <person name="Jiang N."/>
            <person name="Chen W."/>
            <person name="Shao X."/>
            <person name="Zhao Z.M."/>
            <person name="Lu W.L."/>
            <person name="Hu X."/>
            <person name="Xi Y.X."/>
            <person name="Zou S.Y."/>
            <person name="Wei Q.J."/>
            <person name="Lin Z.L."/>
            <person name="Gong L."/>
            <person name="Gai X.T."/>
            <person name="Zhang L.Q."/>
            <person name="Li J.Y."/>
            <person name="Jin Y."/>
            <person name="Xia Z.Y."/>
        </authorList>
    </citation>
    <scope>NUCLEOTIDE SEQUENCE</scope>
    <source>
        <strain evidence="2">21MJYT02-11</strain>
    </source>
</reference>
<gene>
    <name evidence="2" type="ORF">NG900_00885</name>
</gene>
<keyword evidence="3" id="KW-1185">Reference proteome</keyword>
<dbReference type="Gene3D" id="3.20.20.70">
    <property type="entry name" value="Aldolase class I"/>
    <property type="match status" value="1"/>
</dbReference>
<evidence type="ECO:0000313" key="3">
    <source>
        <dbReference type="Proteomes" id="UP001162811"/>
    </source>
</evidence>
<organism evidence="2 3">
    <name type="scientific">Ralstonia soli</name>
    <dbReference type="NCBI Taxonomy" id="2953896"/>
    <lineage>
        <taxon>Bacteria</taxon>
        <taxon>Pseudomonadati</taxon>
        <taxon>Pseudomonadota</taxon>
        <taxon>Betaproteobacteria</taxon>
        <taxon>Burkholderiales</taxon>
        <taxon>Burkholderiaceae</taxon>
        <taxon>Ralstonia</taxon>
    </lineage>
</organism>
<feature type="domain" description="NADH:flavin oxidoreductase/NADH oxidase N-terminal" evidence="1">
    <location>
        <begin position="3"/>
        <end position="335"/>
    </location>
</feature>
<evidence type="ECO:0000313" key="2">
    <source>
        <dbReference type="EMBL" id="MCO5396741.1"/>
    </source>
</evidence>
<dbReference type="Proteomes" id="UP001162811">
    <property type="component" value="Unassembled WGS sequence"/>
</dbReference>
<dbReference type="EMBL" id="JAMXHT010000001">
    <property type="protein sequence ID" value="MCO5396741.1"/>
    <property type="molecule type" value="Genomic_DNA"/>
</dbReference>
<dbReference type="InterPro" id="IPR045247">
    <property type="entry name" value="Oye-like"/>
</dbReference>
<dbReference type="PANTHER" id="PTHR22893:SF91">
    <property type="entry name" value="NADPH DEHYDROGENASE 2-RELATED"/>
    <property type="match status" value="1"/>
</dbReference>
<dbReference type="Pfam" id="PF00724">
    <property type="entry name" value="Oxidored_FMN"/>
    <property type="match status" value="1"/>
</dbReference>
<dbReference type="PANTHER" id="PTHR22893">
    <property type="entry name" value="NADH OXIDOREDUCTASE-RELATED"/>
    <property type="match status" value="1"/>
</dbReference>
<reference evidence="2" key="1">
    <citation type="submission" date="2022-06" db="EMBL/GenBank/DDBJ databases">
        <authorList>
            <person name="Lu C.-H."/>
        </authorList>
    </citation>
    <scope>NUCLEOTIDE SEQUENCE</scope>
    <source>
        <strain evidence="2">21MJYT02-11</strain>
    </source>
</reference>
<dbReference type="SUPFAM" id="SSF51395">
    <property type="entry name" value="FMN-linked oxidoreductases"/>
    <property type="match status" value="1"/>
</dbReference>